<dbReference type="PANTHER" id="PTHR23521:SF3">
    <property type="entry name" value="MFS TRANSPORTER"/>
    <property type="match status" value="1"/>
</dbReference>
<keyword evidence="6" id="KW-1185">Reference proteome</keyword>
<accession>A0A4R6I602</accession>
<feature type="transmembrane region" description="Helical" evidence="4">
    <location>
        <begin position="76"/>
        <end position="93"/>
    </location>
</feature>
<dbReference type="Gene3D" id="1.20.1250.20">
    <property type="entry name" value="MFS general substrate transporter like domains"/>
    <property type="match status" value="1"/>
</dbReference>
<dbReference type="GO" id="GO:0005886">
    <property type="term" value="C:plasma membrane"/>
    <property type="evidence" value="ECO:0007669"/>
    <property type="project" value="TreeGrafter"/>
</dbReference>
<dbReference type="SUPFAM" id="SSF103473">
    <property type="entry name" value="MFS general substrate transporter"/>
    <property type="match status" value="1"/>
</dbReference>
<protein>
    <submittedName>
        <fullName evidence="5">MFS transporter</fullName>
    </submittedName>
</protein>
<sequence length="422" mass="43722">MPLLHRHPLAIIVLAQLCGTSLWFSVNGVGLSLSRDLGLTEADLGRLTLIVQAGFILGTLSIAASGLADRFRASRIFAVSCLLGALVNAAFVLTTESFAASLALRFATGLCLAGIYPLGMKLVIGWTPTHKGAALAWLVGMLTLGTALPHLLRGTTLGMPWEWPLIGASLMALAGGALIHLLGDGPHLPPPAGPARLQEGLAGLREPRFRAVAGGYFGHCWELYALWMLTPFLVARQLQRLGATEDLVPWLSFGVIALGLVGCVGGTSCPGHLRADLSGLSAAALAATRPAARPARRLGTHGHRRLAAVLGAGCRYRPPGPNRLHVGSDECRGLRADHPGDLADQQPVGRPGPLGAVVAAARAAAGSLGPAWARRARASSGAAGVLLKPGYHEALASRGSARAISALAATKADEIHRQAARP</sequence>
<gene>
    <name evidence="5" type="ORF">DFO68_10165</name>
</gene>
<reference evidence="5 6" key="1">
    <citation type="submission" date="2019-03" db="EMBL/GenBank/DDBJ databases">
        <title>Freshwater and sediment microbial communities from various areas in North America, analyzing microbe dynamics in response to fracking.</title>
        <authorList>
            <person name="Lamendella R."/>
        </authorList>
    </citation>
    <scope>NUCLEOTIDE SEQUENCE [LARGE SCALE GENOMIC DNA]</scope>
    <source>
        <strain evidence="5 6">1_TX</strain>
    </source>
</reference>
<dbReference type="CDD" id="cd06174">
    <property type="entry name" value="MFS"/>
    <property type="match status" value="1"/>
</dbReference>
<evidence type="ECO:0000256" key="4">
    <source>
        <dbReference type="SAM" id="Phobius"/>
    </source>
</evidence>
<evidence type="ECO:0000256" key="2">
    <source>
        <dbReference type="ARBA" id="ARBA00022989"/>
    </source>
</evidence>
<dbReference type="GO" id="GO:0022857">
    <property type="term" value="F:transmembrane transporter activity"/>
    <property type="evidence" value="ECO:0007669"/>
    <property type="project" value="InterPro"/>
</dbReference>
<feature type="transmembrane region" description="Helical" evidence="4">
    <location>
        <begin position="247"/>
        <end position="267"/>
    </location>
</feature>
<keyword evidence="2 4" id="KW-1133">Transmembrane helix</keyword>
<name>A0A4R6I602_9GAMM</name>
<organism evidence="5 6">
    <name type="scientific">Halomonas ventosae</name>
    <dbReference type="NCBI Taxonomy" id="229007"/>
    <lineage>
        <taxon>Bacteria</taxon>
        <taxon>Pseudomonadati</taxon>
        <taxon>Pseudomonadota</taxon>
        <taxon>Gammaproteobacteria</taxon>
        <taxon>Oceanospirillales</taxon>
        <taxon>Halomonadaceae</taxon>
        <taxon>Halomonas</taxon>
    </lineage>
</organism>
<feature type="transmembrane region" description="Helical" evidence="4">
    <location>
        <begin position="215"/>
        <end position="235"/>
    </location>
</feature>
<proteinExistence type="predicted"/>
<feature type="transmembrane region" description="Helical" evidence="4">
    <location>
        <begin position="132"/>
        <end position="151"/>
    </location>
</feature>
<keyword evidence="1 4" id="KW-0812">Transmembrane</keyword>
<dbReference type="AlphaFoldDB" id="A0A4R6I602"/>
<evidence type="ECO:0000313" key="5">
    <source>
        <dbReference type="EMBL" id="TDO16538.1"/>
    </source>
</evidence>
<feature type="transmembrane region" description="Helical" evidence="4">
    <location>
        <begin position="163"/>
        <end position="182"/>
    </location>
</feature>
<dbReference type="InterPro" id="IPR036259">
    <property type="entry name" value="MFS_trans_sf"/>
</dbReference>
<feature type="transmembrane region" description="Helical" evidence="4">
    <location>
        <begin position="99"/>
        <end position="120"/>
    </location>
</feature>
<dbReference type="InterPro" id="IPR011701">
    <property type="entry name" value="MFS"/>
</dbReference>
<dbReference type="RefSeq" id="WP_432206829.1">
    <property type="nucleotide sequence ID" value="NZ_SNWH01000001.1"/>
</dbReference>
<dbReference type="EMBL" id="SNWH01000001">
    <property type="protein sequence ID" value="TDO16538.1"/>
    <property type="molecule type" value="Genomic_DNA"/>
</dbReference>
<dbReference type="PANTHER" id="PTHR23521">
    <property type="entry name" value="TRANSPORTER MFS SUPERFAMILY"/>
    <property type="match status" value="1"/>
</dbReference>
<comment type="caution">
    <text evidence="5">The sequence shown here is derived from an EMBL/GenBank/DDBJ whole genome shotgun (WGS) entry which is preliminary data.</text>
</comment>
<dbReference type="Proteomes" id="UP000295150">
    <property type="component" value="Unassembled WGS sequence"/>
</dbReference>
<keyword evidence="3 4" id="KW-0472">Membrane</keyword>
<evidence type="ECO:0000256" key="3">
    <source>
        <dbReference type="ARBA" id="ARBA00023136"/>
    </source>
</evidence>
<evidence type="ECO:0000256" key="1">
    <source>
        <dbReference type="ARBA" id="ARBA00022692"/>
    </source>
</evidence>
<feature type="transmembrane region" description="Helical" evidence="4">
    <location>
        <begin position="44"/>
        <end position="64"/>
    </location>
</feature>
<evidence type="ECO:0000313" key="6">
    <source>
        <dbReference type="Proteomes" id="UP000295150"/>
    </source>
</evidence>
<dbReference type="Pfam" id="PF07690">
    <property type="entry name" value="MFS_1"/>
    <property type="match status" value="1"/>
</dbReference>